<reference evidence="1" key="1">
    <citation type="submission" date="2017-07" db="EMBL/GenBank/DDBJ databases">
        <title>Taro Niue Genome Assembly and Annotation.</title>
        <authorList>
            <person name="Atibalentja N."/>
            <person name="Keating K."/>
            <person name="Fields C.J."/>
        </authorList>
    </citation>
    <scope>NUCLEOTIDE SEQUENCE</scope>
    <source>
        <strain evidence="1">Niue_2</strain>
        <tissue evidence="1">Leaf</tissue>
    </source>
</reference>
<dbReference type="AlphaFoldDB" id="A0A843WMP7"/>
<dbReference type="EMBL" id="NMUH01003707">
    <property type="protein sequence ID" value="MQM06771.1"/>
    <property type="molecule type" value="Genomic_DNA"/>
</dbReference>
<evidence type="ECO:0000313" key="1">
    <source>
        <dbReference type="EMBL" id="MQM06771.1"/>
    </source>
</evidence>
<accession>A0A843WMP7</accession>
<organism evidence="1 2">
    <name type="scientific">Colocasia esculenta</name>
    <name type="common">Wild taro</name>
    <name type="synonym">Arum esculentum</name>
    <dbReference type="NCBI Taxonomy" id="4460"/>
    <lineage>
        <taxon>Eukaryota</taxon>
        <taxon>Viridiplantae</taxon>
        <taxon>Streptophyta</taxon>
        <taxon>Embryophyta</taxon>
        <taxon>Tracheophyta</taxon>
        <taxon>Spermatophyta</taxon>
        <taxon>Magnoliopsida</taxon>
        <taxon>Liliopsida</taxon>
        <taxon>Araceae</taxon>
        <taxon>Aroideae</taxon>
        <taxon>Colocasieae</taxon>
        <taxon>Colocasia</taxon>
    </lineage>
</organism>
<comment type="caution">
    <text evidence="1">The sequence shown here is derived from an EMBL/GenBank/DDBJ whole genome shotgun (WGS) entry which is preliminary data.</text>
</comment>
<protein>
    <submittedName>
        <fullName evidence="1">Uncharacterized protein</fullName>
    </submittedName>
</protein>
<proteinExistence type="predicted"/>
<name>A0A843WMP7_COLES</name>
<evidence type="ECO:0000313" key="2">
    <source>
        <dbReference type="Proteomes" id="UP000652761"/>
    </source>
</evidence>
<dbReference type="Proteomes" id="UP000652761">
    <property type="component" value="Unassembled WGS sequence"/>
</dbReference>
<gene>
    <name evidence="1" type="ORF">Taro_039601</name>
</gene>
<sequence length="180" mass="19630">MYSLAQAGLSTARPRKSCESDHKRELALLYLGSSEVASALRAPEGAVASAHVYTARSRSLRPFELLKARSLCHAYITARPRSLQPSELLKAWSLRHTRTQLDRGHFGTPLAKVRYSPPTLRHSARLATDLSVRVSPRRAHSAGFAGQVGTSGVASHIGQAHLKGIHRLGRLGSVWQEAPQ</sequence>
<keyword evidence="2" id="KW-1185">Reference proteome</keyword>
<feature type="non-terminal residue" evidence="1">
    <location>
        <position position="1"/>
    </location>
</feature>